<gene>
    <name evidence="1" type="ORF">OSC06_21885</name>
</gene>
<comment type="caution">
    <text evidence="1">The sequence shown here is derived from an EMBL/GenBank/DDBJ whole genome shotgun (WGS) entry which is preliminary data.</text>
</comment>
<dbReference type="SUPFAM" id="SSF52266">
    <property type="entry name" value="SGNH hydrolase"/>
    <property type="match status" value="1"/>
</dbReference>
<dbReference type="GO" id="GO:0016788">
    <property type="term" value="F:hydrolase activity, acting on ester bonds"/>
    <property type="evidence" value="ECO:0007669"/>
    <property type="project" value="UniProtKB-ARBA"/>
</dbReference>
<dbReference type="Pfam" id="PF04311">
    <property type="entry name" value="DUF459"/>
    <property type="match status" value="1"/>
</dbReference>
<organism evidence="1 2">
    <name type="scientific">Morganella morganii</name>
    <name type="common">Proteus morganii</name>
    <dbReference type="NCBI Taxonomy" id="582"/>
    <lineage>
        <taxon>Bacteria</taxon>
        <taxon>Pseudomonadati</taxon>
        <taxon>Pseudomonadota</taxon>
        <taxon>Gammaproteobacteria</taxon>
        <taxon>Enterobacterales</taxon>
        <taxon>Morganellaceae</taxon>
        <taxon>Morganella</taxon>
    </lineage>
</organism>
<dbReference type="Proteomes" id="UP001182247">
    <property type="component" value="Unassembled WGS sequence"/>
</dbReference>
<dbReference type="EMBL" id="JAPKIY010000090">
    <property type="protein sequence ID" value="MDS0900589.1"/>
    <property type="molecule type" value="Genomic_DNA"/>
</dbReference>
<protein>
    <submittedName>
        <fullName evidence="1">SGNH/GDSL hydrolase family protein</fullName>
    </submittedName>
</protein>
<evidence type="ECO:0000313" key="1">
    <source>
        <dbReference type="EMBL" id="MDS0900589.1"/>
    </source>
</evidence>
<dbReference type="Gene3D" id="3.40.50.1110">
    <property type="entry name" value="SGNH hydrolase"/>
    <property type="match status" value="1"/>
</dbReference>
<dbReference type="InterPro" id="IPR007407">
    <property type="entry name" value="DUF459"/>
</dbReference>
<name>A0AAE4FGI2_MORMO</name>
<dbReference type="RefSeq" id="WP_310953756.1">
    <property type="nucleotide sequence ID" value="NZ_JAPKIY010000090.1"/>
</dbReference>
<dbReference type="InterPro" id="IPR036514">
    <property type="entry name" value="SGNH_hydro_sf"/>
</dbReference>
<sequence length="227" mass="26341">GFIVRKGILRNKIKMKVCLIILFINFAFCFPLMAKTLFLGDSLTAVYEKSAKYVLDEKIEAEYVSGSGLINKSKKDWIAFVNNFDLREFDNVIISLGTNDFVQYGSDERQKYYSLVFQLIAEIQNENPLATIIWISPPHLKNPEHEHYLIHTRHIIKHSAMLLNIHYLDINQPHILGTQWQPVIHHETVRTDDGIHITRKGGERVIREVVKNPEWTGLTKVEKMTKN</sequence>
<dbReference type="CDD" id="cd00229">
    <property type="entry name" value="SGNH_hydrolase"/>
    <property type="match status" value="1"/>
</dbReference>
<proteinExistence type="predicted"/>
<feature type="non-terminal residue" evidence="1">
    <location>
        <position position="1"/>
    </location>
</feature>
<keyword evidence="1" id="KW-0378">Hydrolase</keyword>
<evidence type="ECO:0000313" key="2">
    <source>
        <dbReference type="Proteomes" id="UP001182247"/>
    </source>
</evidence>
<accession>A0AAE4FGI2</accession>
<reference evidence="1" key="1">
    <citation type="submission" date="2023-02" db="EMBL/GenBank/DDBJ databases">
        <title>Detection, antimicrobial susceptibility and genomic characterization of NDM-producing species of Morganellaceae, Yersiniaceae, and Enterobacteriaceae other than Klebsiella.</title>
        <authorList>
            <person name="Camargo C.H."/>
            <person name="Sacchi C.T."/>
            <person name="Campos K.R."/>
        </authorList>
    </citation>
    <scope>NUCLEOTIDE SEQUENCE</scope>
    <source>
        <strain evidence="1">1189_21</strain>
    </source>
</reference>
<dbReference type="AlphaFoldDB" id="A0AAE4FGI2"/>